<organism evidence="1">
    <name type="scientific">freshwater metagenome</name>
    <dbReference type="NCBI Taxonomy" id="449393"/>
    <lineage>
        <taxon>unclassified sequences</taxon>
        <taxon>metagenomes</taxon>
        <taxon>ecological metagenomes</taxon>
    </lineage>
</organism>
<proteinExistence type="predicted"/>
<name>A0A6J5ZTW3_9ZZZZ</name>
<gene>
    <name evidence="1" type="ORF">UFOPK3770_01121</name>
</gene>
<protein>
    <submittedName>
        <fullName evidence="1">Unannotated protein</fullName>
    </submittedName>
</protein>
<dbReference type="AlphaFoldDB" id="A0A6J5ZTW3"/>
<accession>A0A6J5ZTW3</accession>
<reference evidence="1" key="1">
    <citation type="submission" date="2020-05" db="EMBL/GenBank/DDBJ databases">
        <authorList>
            <person name="Chiriac C."/>
            <person name="Salcher M."/>
            <person name="Ghai R."/>
            <person name="Kavagutti S V."/>
        </authorList>
    </citation>
    <scope>NUCLEOTIDE SEQUENCE</scope>
</reference>
<dbReference type="EMBL" id="CAESAJ010000148">
    <property type="protein sequence ID" value="CAB4342863.1"/>
    <property type="molecule type" value="Genomic_DNA"/>
</dbReference>
<sequence length="147" mass="15382">MNNKKANVVLGVIVGIIGLSAAVVAQVATSPIVDISTSQPEGLVQSYLKANIDRDFDKALSYLDPSAKCAATDFNNAYVPTSFSASLDKVATTSTGATVSISIDTPNGDPFGGTYSESQTFQLKKVGTDWKISGIPWPLYQCGGVSK</sequence>
<evidence type="ECO:0000313" key="1">
    <source>
        <dbReference type="EMBL" id="CAB4342863.1"/>
    </source>
</evidence>